<name>W6UB41_ECHGR</name>
<dbReference type="GeneID" id="36342305"/>
<dbReference type="Proteomes" id="UP000019149">
    <property type="component" value="Unassembled WGS sequence"/>
</dbReference>
<evidence type="ECO:0000313" key="2">
    <source>
        <dbReference type="Proteomes" id="UP000019149"/>
    </source>
</evidence>
<accession>W6UB41</accession>
<keyword evidence="2" id="KW-1185">Reference proteome</keyword>
<dbReference type="KEGG" id="egl:EGR_06590"/>
<dbReference type="EMBL" id="APAU02000059">
    <property type="protein sequence ID" value="EUB58603.1"/>
    <property type="molecule type" value="Genomic_DNA"/>
</dbReference>
<sequence length="119" mass="13309">MGPLLSVFVPKPLIPVRDLYSSVRLFDLDKLTWLTLKRFAGLPTSAFGGDFDFPSLRSALSGQGSTYATTATTTYAARMIRHFYPPRAIKFSNITATYHQTCFRGGESNFISYLNSNRN</sequence>
<reference evidence="1 2" key="1">
    <citation type="journal article" date="2013" name="Nat. Genet.">
        <title>The genome of the hydatid tapeworm Echinococcus granulosus.</title>
        <authorList>
            <person name="Zheng H."/>
            <person name="Zhang W."/>
            <person name="Zhang L."/>
            <person name="Zhang Z."/>
            <person name="Li J."/>
            <person name="Lu G."/>
            <person name="Zhu Y."/>
            <person name="Wang Y."/>
            <person name="Huang Y."/>
            <person name="Liu J."/>
            <person name="Kang H."/>
            <person name="Chen J."/>
            <person name="Wang L."/>
            <person name="Chen A."/>
            <person name="Yu S."/>
            <person name="Gao Z."/>
            <person name="Jin L."/>
            <person name="Gu W."/>
            <person name="Wang Z."/>
            <person name="Zhao L."/>
            <person name="Shi B."/>
            <person name="Wen H."/>
            <person name="Lin R."/>
            <person name="Jones M.K."/>
            <person name="Brejova B."/>
            <person name="Vinar T."/>
            <person name="Zhao G."/>
            <person name="McManus D.P."/>
            <person name="Chen Z."/>
            <person name="Zhou Y."/>
            <person name="Wang S."/>
        </authorList>
    </citation>
    <scope>NUCLEOTIDE SEQUENCE [LARGE SCALE GENOMIC DNA]</scope>
</reference>
<proteinExistence type="predicted"/>
<protein>
    <submittedName>
        <fullName evidence="1">Uncharacterized protein</fullName>
    </submittedName>
</protein>
<gene>
    <name evidence="1" type="ORF">EGR_06590</name>
</gene>
<dbReference type="RefSeq" id="XP_024349799.1">
    <property type="nucleotide sequence ID" value="XM_024495839.1"/>
</dbReference>
<organism evidence="1 2">
    <name type="scientific">Echinococcus granulosus</name>
    <name type="common">Hydatid tapeworm</name>
    <dbReference type="NCBI Taxonomy" id="6210"/>
    <lineage>
        <taxon>Eukaryota</taxon>
        <taxon>Metazoa</taxon>
        <taxon>Spiralia</taxon>
        <taxon>Lophotrochozoa</taxon>
        <taxon>Platyhelminthes</taxon>
        <taxon>Cestoda</taxon>
        <taxon>Eucestoda</taxon>
        <taxon>Cyclophyllidea</taxon>
        <taxon>Taeniidae</taxon>
        <taxon>Echinococcus</taxon>
        <taxon>Echinococcus granulosus group</taxon>
    </lineage>
</organism>
<dbReference type="CTD" id="36342305"/>
<comment type="caution">
    <text evidence="1">The sequence shown here is derived from an EMBL/GenBank/DDBJ whole genome shotgun (WGS) entry which is preliminary data.</text>
</comment>
<evidence type="ECO:0000313" key="1">
    <source>
        <dbReference type="EMBL" id="EUB58603.1"/>
    </source>
</evidence>
<dbReference type="AlphaFoldDB" id="W6UB41"/>